<comment type="caution">
    <text evidence="1">The sequence shown here is derived from an EMBL/GenBank/DDBJ whole genome shotgun (WGS) entry which is preliminary data.</text>
</comment>
<evidence type="ECO:0000313" key="1">
    <source>
        <dbReference type="EMBL" id="GEQ99400.1"/>
    </source>
</evidence>
<evidence type="ECO:0000313" key="2">
    <source>
        <dbReference type="Proteomes" id="UP000325187"/>
    </source>
</evidence>
<organism evidence="1 2">
    <name type="scientific">Iodidimonas gelatinilytica</name>
    <dbReference type="NCBI Taxonomy" id="1236966"/>
    <lineage>
        <taxon>Bacteria</taxon>
        <taxon>Pseudomonadati</taxon>
        <taxon>Pseudomonadota</taxon>
        <taxon>Alphaproteobacteria</taxon>
        <taxon>Iodidimonadales</taxon>
        <taxon>Iodidimonadaceae</taxon>
        <taxon>Iodidimonas</taxon>
    </lineage>
</organism>
<dbReference type="AlphaFoldDB" id="A0A5A7MTY9"/>
<dbReference type="EMBL" id="BKCM01000001">
    <property type="protein sequence ID" value="GEQ99400.1"/>
    <property type="molecule type" value="Genomic_DNA"/>
</dbReference>
<name>A0A5A7MTY9_9PROT</name>
<keyword evidence="2" id="KW-1185">Reference proteome</keyword>
<proteinExistence type="predicted"/>
<dbReference type="Proteomes" id="UP000325187">
    <property type="component" value="Unassembled WGS sequence"/>
</dbReference>
<sequence>MAELYALRPERMTVVPGARGWPEAYEYRMGGHVHRFKVHQQWPFAYPASEEFSSRG</sequence>
<reference evidence="1 2" key="1">
    <citation type="submission" date="2019-09" db="EMBL/GenBank/DDBJ databases">
        <title>NBRP : Genome information of microbial organism related human and environment.</title>
        <authorList>
            <person name="Hattori M."/>
            <person name="Oshima K."/>
            <person name="Inaba H."/>
            <person name="Suda W."/>
            <person name="Sakamoto M."/>
            <person name="Iino T."/>
            <person name="Kitahara M."/>
            <person name="Oshida Y."/>
            <person name="Iida T."/>
            <person name="Kudo T."/>
            <person name="Itoh T."/>
            <person name="Ohkuma M."/>
        </authorList>
    </citation>
    <scope>NUCLEOTIDE SEQUENCE [LARGE SCALE GENOMIC DNA]</scope>
    <source>
        <strain evidence="1 2">Mie-1</strain>
    </source>
</reference>
<protein>
    <submittedName>
        <fullName evidence="1">Uncharacterized protein</fullName>
    </submittedName>
</protein>
<gene>
    <name evidence="1" type="ORF">JCM17845_00240</name>
</gene>
<accession>A0A5A7MTY9</accession>